<name>A0ABR4BL62_9LECA</name>
<evidence type="ECO:0000256" key="1">
    <source>
        <dbReference type="SAM" id="MobiDB-lite"/>
    </source>
</evidence>
<keyword evidence="3" id="KW-1185">Reference proteome</keyword>
<organism evidence="2 3">
    <name type="scientific">Lepraria finkii</name>
    <dbReference type="NCBI Taxonomy" id="1340010"/>
    <lineage>
        <taxon>Eukaryota</taxon>
        <taxon>Fungi</taxon>
        <taxon>Dikarya</taxon>
        <taxon>Ascomycota</taxon>
        <taxon>Pezizomycotina</taxon>
        <taxon>Lecanoromycetes</taxon>
        <taxon>OSLEUM clade</taxon>
        <taxon>Lecanoromycetidae</taxon>
        <taxon>Lecanorales</taxon>
        <taxon>Lecanorineae</taxon>
        <taxon>Stereocaulaceae</taxon>
        <taxon>Lepraria</taxon>
    </lineage>
</organism>
<feature type="compositionally biased region" description="Polar residues" evidence="1">
    <location>
        <begin position="107"/>
        <end position="128"/>
    </location>
</feature>
<feature type="region of interest" description="Disordered" evidence="1">
    <location>
        <begin position="1"/>
        <end position="189"/>
    </location>
</feature>
<sequence length="189" mass="19667">MLSTPKIPALSPTSARSRLLEGGDTTLQVTLSRPLSRKVPSTGKIASSTKSSGDSSSRKSPQKRSLTLKGSDDLPNKKHASSYGKNANGSGKSGKDKGVAAEPKTPTGKTSLSTKSGASNDKTNITAASSKSGSSTSSSVSQSSGSQFSESSSLTARGTPRQRQILKTAPTDQRPIPTSWRRMIQTRLS</sequence>
<feature type="compositionally biased region" description="Low complexity" evidence="1">
    <location>
        <begin position="129"/>
        <end position="153"/>
    </location>
</feature>
<evidence type="ECO:0000313" key="3">
    <source>
        <dbReference type="Proteomes" id="UP001590951"/>
    </source>
</evidence>
<accession>A0ABR4BL62</accession>
<feature type="compositionally biased region" description="Low complexity" evidence="1">
    <location>
        <begin position="44"/>
        <end position="59"/>
    </location>
</feature>
<comment type="caution">
    <text evidence="2">The sequence shown here is derived from an EMBL/GenBank/DDBJ whole genome shotgun (WGS) entry which is preliminary data.</text>
</comment>
<protein>
    <submittedName>
        <fullName evidence="2">Uncharacterized protein</fullName>
    </submittedName>
</protein>
<reference evidence="2 3" key="1">
    <citation type="submission" date="2024-09" db="EMBL/GenBank/DDBJ databases">
        <title>Rethinking Asexuality: The Enigmatic Case of Functional Sexual Genes in Lepraria (Stereocaulaceae).</title>
        <authorList>
            <person name="Doellman M."/>
            <person name="Sun Y."/>
            <person name="Barcenas-Pena A."/>
            <person name="Lumbsch H.T."/>
            <person name="Grewe F."/>
        </authorList>
    </citation>
    <scope>NUCLEOTIDE SEQUENCE [LARGE SCALE GENOMIC DNA]</scope>
    <source>
        <strain evidence="2 3">Grewe 0041</strain>
    </source>
</reference>
<dbReference type="EMBL" id="JBHFEH010000004">
    <property type="protein sequence ID" value="KAL2057756.1"/>
    <property type="molecule type" value="Genomic_DNA"/>
</dbReference>
<proteinExistence type="predicted"/>
<evidence type="ECO:0000313" key="2">
    <source>
        <dbReference type="EMBL" id="KAL2057756.1"/>
    </source>
</evidence>
<dbReference type="Proteomes" id="UP001590951">
    <property type="component" value="Unassembled WGS sequence"/>
</dbReference>
<feature type="compositionally biased region" description="Low complexity" evidence="1">
    <location>
        <begin position="81"/>
        <end position="90"/>
    </location>
</feature>
<gene>
    <name evidence="2" type="ORF">ABVK25_002140</name>
</gene>